<dbReference type="SUPFAM" id="SSF88713">
    <property type="entry name" value="Glycoside hydrolase/deacetylase"/>
    <property type="match status" value="1"/>
</dbReference>
<dbReference type="Proteomes" id="UP000647339">
    <property type="component" value="Unassembled WGS sequence"/>
</dbReference>
<evidence type="ECO:0000313" key="1">
    <source>
        <dbReference type="EMBL" id="GGF45180.1"/>
    </source>
</evidence>
<proteinExistence type="predicted"/>
<dbReference type="RefSeq" id="WP_137403296.1">
    <property type="nucleotide sequence ID" value="NZ_BMIU01000022.1"/>
</dbReference>
<sequence>MTIDINCDLGEGMASDADVMPYITSCNIACGGHAGNKKSMVATIKLAQKHQVKIGAHPSYPDRKNFGRKPMDLPAEELLATLLSQLRDFEEALSKTDATLHHIKPHGALYNLAAKDLDTASLLVALIKTYYPEAIVYAPYGSVMAKTAKENGLEVWHEVFADRNYNDDLSLVSRSDPNALLHRPEDAVTHLEKMVKEAKVQTVSGMTQQILADTVCVHGDNPGALALTKAIYKAMKN</sequence>
<dbReference type="PANTHER" id="PTHR30292">
    <property type="entry name" value="UNCHARACTERIZED PROTEIN YBGL-RELATED"/>
    <property type="match status" value="1"/>
</dbReference>
<dbReference type="Gene3D" id="3.20.20.370">
    <property type="entry name" value="Glycoside hydrolase/deacetylase"/>
    <property type="match status" value="1"/>
</dbReference>
<dbReference type="NCBIfam" id="NF003816">
    <property type="entry name" value="PRK05406.1-5"/>
    <property type="match status" value="1"/>
</dbReference>
<name>A0ABQ1VAA0_9BACT</name>
<accession>A0ABQ1VAA0</accession>
<dbReference type="CDD" id="cd10801">
    <property type="entry name" value="LamB_YcsF_like_1"/>
    <property type="match status" value="1"/>
</dbReference>
<dbReference type="InterPro" id="IPR005501">
    <property type="entry name" value="LamB/YcsF/PxpA-like"/>
</dbReference>
<dbReference type="Pfam" id="PF03746">
    <property type="entry name" value="LamB_YcsF"/>
    <property type="match status" value="1"/>
</dbReference>
<dbReference type="PANTHER" id="PTHR30292:SF0">
    <property type="entry name" value="5-OXOPROLINASE SUBUNIT A"/>
    <property type="match status" value="1"/>
</dbReference>
<dbReference type="EMBL" id="BMIU01000022">
    <property type="protein sequence ID" value="GGF45180.1"/>
    <property type="molecule type" value="Genomic_DNA"/>
</dbReference>
<reference evidence="2" key="1">
    <citation type="journal article" date="2019" name="Int. J. Syst. Evol. Microbiol.">
        <title>The Global Catalogue of Microorganisms (GCM) 10K type strain sequencing project: providing services to taxonomists for standard genome sequencing and annotation.</title>
        <authorList>
            <consortium name="The Broad Institute Genomics Platform"/>
            <consortium name="The Broad Institute Genome Sequencing Center for Infectious Disease"/>
            <person name="Wu L."/>
            <person name="Ma J."/>
        </authorList>
    </citation>
    <scope>NUCLEOTIDE SEQUENCE [LARGE SCALE GENOMIC DNA]</scope>
    <source>
        <strain evidence="2">CGMCC 1.15407</strain>
    </source>
</reference>
<keyword evidence="2" id="KW-1185">Reference proteome</keyword>
<evidence type="ECO:0000313" key="2">
    <source>
        <dbReference type="Proteomes" id="UP000647339"/>
    </source>
</evidence>
<gene>
    <name evidence="1" type="ORF">GCM10011339_37040</name>
</gene>
<protein>
    <submittedName>
        <fullName evidence="1">UPF0271 protein</fullName>
    </submittedName>
</protein>
<dbReference type="InterPro" id="IPR011330">
    <property type="entry name" value="Glyco_hydro/deAcase_b/a-brl"/>
</dbReference>
<dbReference type="NCBIfam" id="NF003814">
    <property type="entry name" value="PRK05406.1-3"/>
    <property type="match status" value="1"/>
</dbReference>
<comment type="caution">
    <text evidence="1">The sequence shown here is derived from an EMBL/GenBank/DDBJ whole genome shotgun (WGS) entry which is preliminary data.</text>
</comment>
<organism evidence="1 2">
    <name type="scientific">Echinicola rosea</name>
    <dbReference type="NCBI Taxonomy" id="1807691"/>
    <lineage>
        <taxon>Bacteria</taxon>
        <taxon>Pseudomonadati</taxon>
        <taxon>Bacteroidota</taxon>
        <taxon>Cytophagia</taxon>
        <taxon>Cytophagales</taxon>
        <taxon>Cyclobacteriaceae</taxon>
        <taxon>Echinicola</taxon>
    </lineage>
</organism>